<dbReference type="GO" id="GO:0016740">
    <property type="term" value="F:transferase activity"/>
    <property type="evidence" value="ECO:0007669"/>
    <property type="project" value="UniProtKB-KW"/>
</dbReference>
<dbReference type="STRING" id="285351.SAMN04488035_2344"/>
<evidence type="ECO:0000259" key="1">
    <source>
        <dbReference type="Pfam" id="PF04230"/>
    </source>
</evidence>
<dbReference type="OrthoDB" id="9767435at2"/>
<evidence type="ECO:0000313" key="3">
    <source>
        <dbReference type="Proteomes" id="UP000198520"/>
    </source>
</evidence>
<organism evidence="2 3">
    <name type="scientific">Flavimobilis marinus</name>
    <dbReference type="NCBI Taxonomy" id="285351"/>
    <lineage>
        <taxon>Bacteria</taxon>
        <taxon>Bacillati</taxon>
        <taxon>Actinomycetota</taxon>
        <taxon>Actinomycetes</taxon>
        <taxon>Micrococcales</taxon>
        <taxon>Jonesiaceae</taxon>
        <taxon>Flavimobilis</taxon>
    </lineage>
</organism>
<sequence>MSRILLRSGKDPFEVVPPELALELYPRGLWGRNVGNLVFTDAMHKIVSVPGAEVVSNSFLSERPGITREYVARVDEEFDHFVIPLANAFRTSFMGNLRRLTQVIEGLSIPVTVVGVGVAGGVGSLDRPLPQLTDRETATVQRFVRAVLDHSATIGVRGEFTREYLATLGFGDEHVDVVGCPSLYRDGADLQITKRAAAITPESRFTMNLSPYVKMMGPLSVRHAEKYPHMVYIPQGDDTLELMMWGKEPENVRRSGTLPNHLEHPLYQSNRMRYFVDTTTWMDYLAQQDFSFGTRIHGNIAALSARTPAVVLAHDARTLELALYHDIPHRMVPELDASVDAADLYEWADFDGFNRAQRANVDRFSAFLVKNGIEHIHEPGKANPEYDERLAATPFPRPVETLMTNDPVARLEAIERVALLRDVAGPDAWRARFTPHHAVPHHVAPGAPTLAPTIASRAVRRVRSAVEPTLRTAAARVLRATGRR</sequence>
<name>A0A1I2HJQ5_9MICO</name>
<dbReference type="InterPro" id="IPR007345">
    <property type="entry name" value="Polysacch_pyruvyl_Trfase"/>
</dbReference>
<accession>A0A1I2HJQ5</accession>
<dbReference type="RefSeq" id="WP_093378945.1">
    <property type="nucleotide sequence ID" value="NZ_BNAN01000004.1"/>
</dbReference>
<feature type="domain" description="Polysaccharide pyruvyl transferase" evidence="1">
    <location>
        <begin position="81"/>
        <end position="315"/>
    </location>
</feature>
<keyword evidence="3" id="KW-1185">Reference proteome</keyword>
<proteinExistence type="predicted"/>
<gene>
    <name evidence="2" type="ORF">SAMN04488035_2344</name>
</gene>
<keyword evidence="2" id="KW-0808">Transferase</keyword>
<dbReference type="Proteomes" id="UP000198520">
    <property type="component" value="Unassembled WGS sequence"/>
</dbReference>
<reference evidence="3" key="1">
    <citation type="submission" date="2016-10" db="EMBL/GenBank/DDBJ databases">
        <authorList>
            <person name="Varghese N."/>
            <person name="Submissions S."/>
        </authorList>
    </citation>
    <scope>NUCLEOTIDE SEQUENCE [LARGE SCALE GENOMIC DNA]</scope>
    <source>
        <strain evidence="3">DSM 19083</strain>
    </source>
</reference>
<dbReference type="EMBL" id="FONZ01000004">
    <property type="protein sequence ID" value="SFF29077.1"/>
    <property type="molecule type" value="Genomic_DNA"/>
</dbReference>
<evidence type="ECO:0000313" key="2">
    <source>
        <dbReference type="EMBL" id="SFF29077.1"/>
    </source>
</evidence>
<protein>
    <submittedName>
        <fullName evidence="2">Polysaccharide pyruvyl transferase</fullName>
    </submittedName>
</protein>
<dbReference type="AlphaFoldDB" id="A0A1I2HJQ5"/>
<dbReference type="Pfam" id="PF04230">
    <property type="entry name" value="PS_pyruv_trans"/>
    <property type="match status" value="1"/>
</dbReference>